<evidence type="ECO:0000313" key="2">
    <source>
        <dbReference type="Proteomes" id="UP000053989"/>
    </source>
</evidence>
<reference evidence="2" key="2">
    <citation type="submission" date="2015-01" db="EMBL/GenBank/DDBJ databases">
        <title>Evolutionary Origins and Diversification of the Mycorrhizal Mutualists.</title>
        <authorList>
            <consortium name="DOE Joint Genome Institute"/>
            <consortium name="Mycorrhizal Genomics Consortium"/>
            <person name="Kohler A."/>
            <person name="Kuo A."/>
            <person name="Nagy L.G."/>
            <person name="Floudas D."/>
            <person name="Copeland A."/>
            <person name="Barry K.W."/>
            <person name="Cichocki N."/>
            <person name="Veneault-Fourrey C."/>
            <person name="LaButti K."/>
            <person name="Lindquist E.A."/>
            <person name="Lipzen A."/>
            <person name="Lundell T."/>
            <person name="Morin E."/>
            <person name="Murat C."/>
            <person name="Riley R."/>
            <person name="Ohm R."/>
            <person name="Sun H."/>
            <person name="Tunlid A."/>
            <person name="Henrissat B."/>
            <person name="Grigoriev I.V."/>
            <person name="Hibbett D.S."/>
            <person name="Martin F."/>
        </authorList>
    </citation>
    <scope>NUCLEOTIDE SEQUENCE [LARGE SCALE GENOMIC DNA]</scope>
    <source>
        <strain evidence="2">Foug A</strain>
    </source>
</reference>
<keyword evidence="2" id="KW-1185">Reference proteome</keyword>
<name>A0A0C3EJP4_9AGAM</name>
<dbReference type="InParanoid" id="A0A0C3EJP4"/>
<gene>
    <name evidence="1" type="ORF">SCLCIDRAFT_1209517</name>
</gene>
<dbReference type="HOGENOM" id="CLU_3107780_0_0_1"/>
<dbReference type="AlphaFoldDB" id="A0A0C3EJP4"/>
<protein>
    <submittedName>
        <fullName evidence="1">Uncharacterized protein</fullName>
    </submittedName>
</protein>
<sequence length="51" mass="6101">MSDASRIASLSIHPWIRSQNPVYYYMYMGIKKIQHLKNERHIVKITTSQHE</sequence>
<proteinExistence type="predicted"/>
<evidence type="ECO:0000313" key="1">
    <source>
        <dbReference type="EMBL" id="KIM68116.1"/>
    </source>
</evidence>
<organism evidence="1 2">
    <name type="scientific">Scleroderma citrinum Foug A</name>
    <dbReference type="NCBI Taxonomy" id="1036808"/>
    <lineage>
        <taxon>Eukaryota</taxon>
        <taxon>Fungi</taxon>
        <taxon>Dikarya</taxon>
        <taxon>Basidiomycota</taxon>
        <taxon>Agaricomycotina</taxon>
        <taxon>Agaricomycetes</taxon>
        <taxon>Agaricomycetidae</taxon>
        <taxon>Boletales</taxon>
        <taxon>Sclerodermatineae</taxon>
        <taxon>Sclerodermataceae</taxon>
        <taxon>Scleroderma</taxon>
    </lineage>
</organism>
<dbReference type="EMBL" id="KN822010">
    <property type="protein sequence ID" value="KIM68116.1"/>
    <property type="molecule type" value="Genomic_DNA"/>
</dbReference>
<dbReference type="Proteomes" id="UP000053989">
    <property type="component" value="Unassembled WGS sequence"/>
</dbReference>
<accession>A0A0C3EJP4</accession>
<reference evidence="1 2" key="1">
    <citation type="submission" date="2014-04" db="EMBL/GenBank/DDBJ databases">
        <authorList>
            <consortium name="DOE Joint Genome Institute"/>
            <person name="Kuo A."/>
            <person name="Kohler A."/>
            <person name="Nagy L.G."/>
            <person name="Floudas D."/>
            <person name="Copeland A."/>
            <person name="Barry K.W."/>
            <person name="Cichocki N."/>
            <person name="Veneault-Fourrey C."/>
            <person name="LaButti K."/>
            <person name="Lindquist E.A."/>
            <person name="Lipzen A."/>
            <person name="Lundell T."/>
            <person name="Morin E."/>
            <person name="Murat C."/>
            <person name="Sun H."/>
            <person name="Tunlid A."/>
            <person name="Henrissat B."/>
            <person name="Grigoriev I.V."/>
            <person name="Hibbett D.S."/>
            <person name="Martin F."/>
            <person name="Nordberg H.P."/>
            <person name="Cantor M.N."/>
            <person name="Hua S.X."/>
        </authorList>
    </citation>
    <scope>NUCLEOTIDE SEQUENCE [LARGE SCALE GENOMIC DNA]</scope>
    <source>
        <strain evidence="1 2">Foug A</strain>
    </source>
</reference>